<organism evidence="2 3">
    <name type="scientific">Filibacter tadaridae</name>
    <dbReference type="NCBI Taxonomy" id="2483811"/>
    <lineage>
        <taxon>Bacteria</taxon>
        <taxon>Bacillati</taxon>
        <taxon>Bacillota</taxon>
        <taxon>Bacilli</taxon>
        <taxon>Bacillales</taxon>
        <taxon>Caryophanaceae</taxon>
        <taxon>Filibacter</taxon>
    </lineage>
</organism>
<proteinExistence type="predicted"/>
<gene>
    <name evidence="2" type="ORF">FILTAD_02869</name>
</gene>
<feature type="chain" id="PRO_5039554099" description="Lipoprotein" evidence="1">
    <location>
        <begin position="28"/>
        <end position="187"/>
    </location>
</feature>
<keyword evidence="1" id="KW-0732">Signal</keyword>
<name>A0A3P5XU81_9BACL</name>
<dbReference type="Proteomes" id="UP000270468">
    <property type="component" value="Unassembled WGS sequence"/>
</dbReference>
<dbReference type="EMBL" id="UXAV01000044">
    <property type="protein sequence ID" value="VDC32695.1"/>
    <property type="molecule type" value="Genomic_DNA"/>
</dbReference>
<feature type="signal peptide" evidence="1">
    <location>
        <begin position="1"/>
        <end position="27"/>
    </location>
</feature>
<sequence>MNKKTGRNRFHLWKLGIALLFSLCCLAITGCSQTEPQDKNKEGIQSVLEFEFNAPNGEALSAYNKWIDSEQGEHETYADYNDYLETTFEPYFTENGFERYVRMGSSLQFHLAADKNDYQLKVNKIEVEQNKKTPTIYDFVVYMDYVQQDGETKKIEIPGIAVLREGKIEKITYMGDRKLRIELSHGK</sequence>
<protein>
    <recommendedName>
        <fullName evidence="4">Lipoprotein</fullName>
    </recommendedName>
</protein>
<evidence type="ECO:0008006" key="4">
    <source>
        <dbReference type="Google" id="ProtNLM"/>
    </source>
</evidence>
<dbReference type="RefSeq" id="WP_124071656.1">
    <property type="nucleotide sequence ID" value="NZ_CBCRXF010000002.1"/>
</dbReference>
<evidence type="ECO:0000313" key="3">
    <source>
        <dbReference type="Proteomes" id="UP000270468"/>
    </source>
</evidence>
<dbReference type="OrthoDB" id="2425726at2"/>
<evidence type="ECO:0000313" key="2">
    <source>
        <dbReference type="EMBL" id="VDC32695.1"/>
    </source>
</evidence>
<dbReference type="PROSITE" id="PS51257">
    <property type="entry name" value="PROKAR_LIPOPROTEIN"/>
    <property type="match status" value="1"/>
</dbReference>
<keyword evidence="3" id="KW-1185">Reference proteome</keyword>
<evidence type="ECO:0000256" key="1">
    <source>
        <dbReference type="SAM" id="SignalP"/>
    </source>
</evidence>
<reference evidence="2 3" key="1">
    <citation type="submission" date="2018-11" db="EMBL/GenBank/DDBJ databases">
        <authorList>
            <person name="Criscuolo A."/>
        </authorList>
    </citation>
    <scope>NUCLEOTIDE SEQUENCE [LARGE SCALE GENOMIC DNA]</scope>
    <source>
        <strain evidence="2">ATB-66</strain>
    </source>
</reference>
<accession>A0A3P5XU81</accession>
<dbReference type="AlphaFoldDB" id="A0A3P5XU81"/>